<dbReference type="Gene3D" id="3.30.230.80">
    <property type="match status" value="1"/>
</dbReference>
<dbReference type="Pfam" id="PF13589">
    <property type="entry name" value="HATPase_c_3"/>
    <property type="match status" value="1"/>
</dbReference>
<dbReference type="NCBIfam" id="NF010683">
    <property type="entry name" value="PRK14083.1"/>
    <property type="match status" value="1"/>
</dbReference>
<evidence type="ECO:0000313" key="6">
    <source>
        <dbReference type="Proteomes" id="UP001205311"/>
    </source>
</evidence>
<dbReference type="InterPro" id="IPR020575">
    <property type="entry name" value="Hsp90_N"/>
</dbReference>
<dbReference type="SUPFAM" id="SSF54211">
    <property type="entry name" value="Ribosomal protein S5 domain 2-like"/>
    <property type="match status" value="1"/>
</dbReference>
<dbReference type="RefSeq" id="WP_253669391.1">
    <property type="nucleotide sequence ID" value="NZ_JAMTCP010000008.1"/>
</dbReference>
<sequence>MTHTFGVNLRGVIDLLSHHLYSSPRVYVRELLQNAVDAITARREVDPDCPATVVVEPAETTGTGRLRITDSGIGLTEAEVHSLLSTLGGTSKRDELGFTRQGFLGQFGVGMLSCFLVAERVELTTRSARGGPAVRWVADASGSYSVEVDDTATAEVGTTVELVPRPDAEHWLCRDVVTALAEEFGALLPVAVDVRGPGGDQRVTLGELPWLRRADESPEEHEARLADYCEATLGFRPFGVLPVSAPAAGLTGAVFVLPGGAHPGNRQAHRVYLKRMLVGTAVEGLLPDWAYFARCVVNTETLRPTASREALYEDETLLAVRDQLGASLRDWIVRLGATRPDQAAELLATHHLGIKSVALVDDEMLRLAERWLPFETTEGIMPLRQFRRRYPTLLYTPDADEFRQLAPVAEAQGIGLVNAGYAYDTELVRRLGELEGSAVARRVEPTELLAALDSPAPGVAAGFAPVLSVAEKVLARHDCAPVLREFDPVSLPALLISDPAGQRRQDAEQARQDSDPLWADLLERLVDDEPTAGQRLVLNARNPLAQRLPALAGDSLAELVVESLYVHAVLQSRRPLRPRETAALNHSFLALLDRAVRG</sequence>
<dbReference type="InterPro" id="IPR001404">
    <property type="entry name" value="Hsp90_fam"/>
</dbReference>
<evidence type="ECO:0000313" key="5">
    <source>
        <dbReference type="EMBL" id="MCP2258478.1"/>
    </source>
</evidence>
<dbReference type="PANTHER" id="PTHR11528">
    <property type="entry name" value="HEAT SHOCK PROTEIN 90 FAMILY MEMBER"/>
    <property type="match status" value="1"/>
</dbReference>
<proteinExistence type="inferred from homology"/>
<keyword evidence="6" id="KW-1185">Reference proteome</keyword>
<evidence type="ECO:0000256" key="1">
    <source>
        <dbReference type="ARBA" id="ARBA00008239"/>
    </source>
</evidence>
<comment type="similarity">
    <text evidence="1">Belongs to the heat shock protein 90 family.</text>
</comment>
<keyword evidence="2" id="KW-0547">Nucleotide-binding</keyword>
<comment type="caution">
    <text evidence="5">The sequence shown here is derived from an EMBL/GenBank/DDBJ whole genome shotgun (WGS) entry which is preliminary data.</text>
</comment>
<protein>
    <submittedName>
        <fullName evidence="5">Molecular chaperone HtpG</fullName>
    </submittedName>
</protein>
<dbReference type="EMBL" id="JAMTCP010000008">
    <property type="protein sequence ID" value="MCP2258478.1"/>
    <property type="molecule type" value="Genomic_DNA"/>
</dbReference>
<dbReference type="Gene3D" id="3.30.565.10">
    <property type="entry name" value="Histidine kinase-like ATPase, C-terminal domain"/>
    <property type="match status" value="1"/>
</dbReference>
<organism evidence="5 6">
    <name type="scientific">Streptoalloteichus tenebrarius (strain ATCC 17920 / DSM 40477 / JCM 4838 / CBS 697.72 / NBRC 16177 / NCIMB 11028 / NRRL B-12390 / A12253. 1 / ISP 5477)</name>
    <name type="common">Streptomyces tenebrarius</name>
    <dbReference type="NCBI Taxonomy" id="1933"/>
    <lineage>
        <taxon>Bacteria</taxon>
        <taxon>Bacillati</taxon>
        <taxon>Actinomycetota</taxon>
        <taxon>Actinomycetes</taxon>
        <taxon>Pseudonocardiales</taxon>
        <taxon>Pseudonocardiaceae</taxon>
        <taxon>Streptoalloteichus</taxon>
    </lineage>
</organism>
<dbReference type="Proteomes" id="UP001205311">
    <property type="component" value="Unassembled WGS sequence"/>
</dbReference>
<dbReference type="InterPro" id="IPR020568">
    <property type="entry name" value="Ribosomal_Su5_D2-typ_SF"/>
</dbReference>
<gene>
    <name evidence="5" type="ORF">LX15_002172</name>
</gene>
<dbReference type="PIRSF" id="PIRSF002583">
    <property type="entry name" value="Hsp90"/>
    <property type="match status" value="1"/>
</dbReference>
<keyword evidence="3" id="KW-0067">ATP-binding</keyword>
<dbReference type="PRINTS" id="PR00775">
    <property type="entry name" value="HEATSHOCK90"/>
</dbReference>
<name>A0ABT1HSI1_STRSD</name>
<dbReference type="SUPFAM" id="SSF55874">
    <property type="entry name" value="ATPase domain of HSP90 chaperone/DNA topoisomerase II/histidine kinase"/>
    <property type="match status" value="1"/>
</dbReference>
<accession>A0ABT1HSI1</accession>
<evidence type="ECO:0000256" key="4">
    <source>
        <dbReference type="ARBA" id="ARBA00023186"/>
    </source>
</evidence>
<reference evidence="5 6" key="1">
    <citation type="submission" date="2022-06" db="EMBL/GenBank/DDBJ databases">
        <title>Genomic Encyclopedia of Archaeal and Bacterial Type Strains, Phase II (KMG-II): from individual species to whole genera.</title>
        <authorList>
            <person name="Goeker M."/>
        </authorList>
    </citation>
    <scope>NUCLEOTIDE SEQUENCE [LARGE SCALE GENOMIC DNA]</scope>
    <source>
        <strain evidence="5 6">DSM 40477</strain>
    </source>
</reference>
<dbReference type="InterPro" id="IPR036890">
    <property type="entry name" value="HATPase_C_sf"/>
</dbReference>
<evidence type="ECO:0000256" key="3">
    <source>
        <dbReference type="ARBA" id="ARBA00022840"/>
    </source>
</evidence>
<keyword evidence="4" id="KW-0143">Chaperone</keyword>
<evidence type="ECO:0000256" key="2">
    <source>
        <dbReference type="ARBA" id="ARBA00022741"/>
    </source>
</evidence>